<evidence type="ECO:0000313" key="4">
    <source>
        <dbReference type="EMBL" id="SDG29562.1"/>
    </source>
</evidence>
<dbReference type="Gene3D" id="3.40.50.1820">
    <property type="entry name" value="alpha/beta hydrolase"/>
    <property type="match status" value="1"/>
</dbReference>
<dbReference type="AlphaFoldDB" id="A0A1G7T386"/>
<dbReference type="Pfam" id="PF08530">
    <property type="entry name" value="PepX_C"/>
    <property type="match status" value="1"/>
</dbReference>
<dbReference type="SMART" id="SM00939">
    <property type="entry name" value="PepX_C"/>
    <property type="match status" value="1"/>
</dbReference>
<feature type="compositionally biased region" description="Gly residues" evidence="2">
    <location>
        <begin position="1"/>
        <end position="16"/>
    </location>
</feature>
<feature type="region of interest" description="Disordered" evidence="2">
    <location>
        <begin position="411"/>
        <end position="434"/>
    </location>
</feature>
<dbReference type="InterPro" id="IPR000383">
    <property type="entry name" value="Xaa-Pro-like_dom"/>
</dbReference>
<accession>A0A1G7T386</accession>
<dbReference type="InterPro" id="IPR008979">
    <property type="entry name" value="Galactose-bd-like_sf"/>
</dbReference>
<keyword evidence="1" id="KW-0378">Hydrolase</keyword>
<protein>
    <recommendedName>
        <fullName evidence="3">Xaa-Pro dipeptidyl-peptidase C-terminal domain-containing protein</fullName>
    </recommendedName>
</protein>
<feature type="domain" description="Xaa-Pro dipeptidyl-peptidase C-terminal" evidence="3">
    <location>
        <begin position="364"/>
        <end position="608"/>
    </location>
</feature>
<dbReference type="InterPro" id="IPR005674">
    <property type="entry name" value="CocE/Ser_esterase"/>
</dbReference>
<gene>
    <name evidence="4" type="ORF">SAMN05216260_11728</name>
</gene>
<dbReference type="EMBL" id="FNAX01000017">
    <property type="protein sequence ID" value="SDG29562.1"/>
    <property type="molecule type" value="Genomic_DNA"/>
</dbReference>
<dbReference type="Gene3D" id="1.10.3020.10">
    <property type="entry name" value="alpha-amino acid ester hydrolase ( Helical cap domain)"/>
    <property type="match status" value="1"/>
</dbReference>
<organism evidence="4 5">
    <name type="scientific">Streptomyces griseoaurantiacus</name>
    <dbReference type="NCBI Taxonomy" id="68213"/>
    <lineage>
        <taxon>Bacteria</taxon>
        <taxon>Bacillati</taxon>
        <taxon>Actinomycetota</taxon>
        <taxon>Actinomycetes</taxon>
        <taxon>Kitasatosporales</taxon>
        <taxon>Streptomycetaceae</taxon>
        <taxon>Streptomyces</taxon>
        <taxon>Streptomyces aurantiacus group</taxon>
    </lineage>
</organism>
<feature type="region of interest" description="Disordered" evidence="2">
    <location>
        <begin position="1"/>
        <end position="39"/>
    </location>
</feature>
<evidence type="ECO:0000259" key="3">
    <source>
        <dbReference type="SMART" id="SM00939"/>
    </source>
</evidence>
<dbReference type="Proteomes" id="UP000198614">
    <property type="component" value="Unassembled WGS sequence"/>
</dbReference>
<reference evidence="4 5" key="1">
    <citation type="submission" date="2016-10" db="EMBL/GenBank/DDBJ databases">
        <authorList>
            <person name="de Groot N.N."/>
        </authorList>
    </citation>
    <scope>NUCLEOTIDE SEQUENCE [LARGE SCALE GENOMIC DNA]</scope>
    <source>
        <strain evidence="4 5">CGMCC 4.1859</strain>
    </source>
</reference>
<dbReference type="Gene3D" id="2.60.120.260">
    <property type="entry name" value="Galactose-binding domain-like"/>
    <property type="match status" value="1"/>
</dbReference>
<dbReference type="InterPro" id="IPR029058">
    <property type="entry name" value="AB_hydrolase_fold"/>
</dbReference>
<dbReference type="Pfam" id="PF02129">
    <property type="entry name" value="Peptidase_S15"/>
    <property type="match status" value="1"/>
</dbReference>
<evidence type="ECO:0000313" key="5">
    <source>
        <dbReference type="Proteomes" id="UP000198614"/>
    </source>
</evidence>
<name>A0A1G7T386_9ACTN</name>
<dbReference type="InterPro" id="IPR013736">
    <property type="entry name" value="Xaa-Pro_dipept_C"/>
</dbReference>
<evidence type="ECO:0000256" key="1">
    <source>
        <dbReference type="ARBA" id="ARBA00022801"/>
    </source>
</evidence>
<evidence type="ECO:0000256" key="2">
    <source>
        <dbReference type="SAM" id="MobiDB-lite"/>
    </source>
</evidence>
<dbReference type="SUPFAM" id="SSF53474">
    <property type="entry name" value="alpha/beta-Hydrolases"/>
    <property type="match status" value="1"/>
</dbReference>
<dbReference type="NCBIfam" id="TIGR00976">
    <property type="entry name" value="CocE_NonD"/>
    <property type="match status" value="1"/>
</dbReference>
<proteinExistence type="predicted"/>
<sequence>MSGPVMGGPEMGGPEMGGPETVGEDTRSAREPAPQDPVAERRVVHCPLRDGTRLRTVLLLPHGTGPWPALLTRHPYDAAREEHEGMLDVRRLVAAGYLLALQDVRGRFGSEGVFDPGTQEVADGADAVAWLAALPECEGTVGMWGASYASDTQFAALLGGAPALRALAPAMTPALSALDGFRFRGGVPEIGSTLAWTHYAIAPDLLDRIGSAPEREAERRRWEATERALASGAAFRAGALTGGREAEAIVGWGLDRLREPLGSPRHREGKVVDRTDTVDVPVLLIGGWFDVFLGPTLELHRRLLRRAEETGGPVPRLLVGPWTHDDYSGRAAGADFGPGASADDLGHDLDDGLGDEGDLTALHLRWFDTTLRGGAADPPPVRVFLMGANRWVDLAELPPREARTLELYLDPRGTLTTGPPDGGERRLTSDPADPVPTRGGAVLLFAPFGAGPADQSAIEARPDVLSWRTAPLTGELTVMGAVRAVVHLSTTGTDADVVVRLCDEHPDGRSLLVTDGVRRGSARSVDPVTGQGARGPLEPGRAEEFLVDLWSTAHTFLPGHRVRVDLAPSSSPRWDVGANAYAPDGTAAEPVAARYTVHQGAARPSRLLLQVVPVAPS</sequence>
<dbReference type="GO" id="GO:0008239">
    <property type="term" value="F:dipeptidyl-peptidase activity"/>
    <property type="evidence" value="ECO:0007669"/>
    <property type="project" value="InterPro"/>
</dbReference>
<dbReference type="SUPFAM" id="SSF49785">
    <property type="entry name" value="Galactose-binding domain-like"/>
    <property type="match status" value="1"/>
</dbReference>